<dbReference type="InterPro" id="IPR051533">
    <property type="entry name" value="WaaL-like"/>
</dbReference>
<evidence type="ECO:0000256" key="1">
    <source>
        <dbReference type="ARBA" id="ARBA00004141"/>
    </source>
</evidence>
<feature type="transmembrane region" description="Helical" evidence="5">
    <location>
        <begin position="244"/>
        <end position="274"/>
    </location>
</feature>
<keyword evidence="7" id="KW-0436">Ligase</keyword>
<comment type="subcellular location">
    <subcellularLocation>
        <location evidence="1">Membrane</location>
        <topology evidence="1">Multi-pass membrane protein</topology>
    </subcellularLocation>
</comment>
<dbReference type="InterPro" id="IPR007016">
    <property type="entry name" value="O-antigen_ligase-rel_domated"/>
</dbReference>
<gene>
    <name evidence="7" type="ORF">SAMN04489723_10726</name>
</gene>
<dbReference type="GO" id="GO:0016020">
    <property type="term" value="C:membrane"/>
    <property type="evidence" value="ECO:0007669"/>
    <property type="project" value="UniProtKB-SubCell"/>
</dbReference>
<feature type="transmembrane region" description="Helical" evidence="5">
    <location>
        <begin position="15"/>
        <end position="41"/>
    </location>
</feature>
<organism evidence="7 8">
    <name type="scientific">Algoriphagus aquimarinus</name>
    <dbReference type="NCBI Taxonomy" id="237018"/>
    <lineage>
        <taxon>Bacteria</taxon>
        <taxon>Pseudomonadati</taxon>
        <taxon>Bacteroidota</taxon>
        <taxon>Cytophagia</taxon>
        <taxon>Cytophagales</taxon>
        <taxon>Cyclobacteriaceae</taxon>
        <taxon>Algoriphagus</taxon>
    </lineage>
</organism>
<protein>
    <submittedName>
        <fullName evidence="7">O-antigen ligase like membrane protein</fullName>
    </submittedName>
</protein>
<keyword evidence="2 5" id="KW-0812">Transmembrane</keyword>
<feature type="transmembrane region" description="Helical" evidence="5">
    <location>
        <begin position="391"/>
        <end position="409"/>
    </location>
</feature>
<dbReference type="EMBL" id="FOKK01000007">
    <property type="protein sequence ID" value="SFB30418.1"/>
    <property type="molecule type" value="Genomic_DNA"/>
</dbReference>
<keyword evidence="3 5" id="KW-1133">Transmembrane helix</keyword>
<evidence type="ECO:0000259" key="6">
    <source>
        <dbReference type="Pfam" id="PF04932"/>
    </source>
</evidence>
<dbReference type="PANTHER" id="PTHR37422:SF13">
    <property type="entry name" value="LIPOPOLYSACCHARIDE BIOSYNTHESIS PROTEIN PA4999-RELATED"/>
    <property type="match status" value="1"/>
</dbReference>
<keyword evidence="8" id="KW-1185">Reference proteome</keyword>
<evidence type="ECO:0000256" key="5">
    <source>
        <dbReference type="SAM" id="Phobius"/>
    </source>
</evidence>
<dbReference type="GO" id="GO:0016874">
    <property type="term" value="F:ligase activity"/>
    <property type="evidence" value="ECO:0007669"/>
    <property type="project" value="UniProtKB-KW"/>
</dbReference>
<dbReference type="AlphaFoldDB" id="A0A1I1A1F0"/>
<sequence>MFIFFNSLKQQNKSFFWFIVHVLLGASATISAFPMIIFFYVALGYSFINLFTINAAERPRLIAEIIIYFASFEALGRLAESDPFIPYELGKYILLFLCPLGILLSRNQTAKGMIGLVILILSIPAVMFDESNQVSFNDIKFNLLGLLNIGVAIWFFSTLNLKLKTLISWSKPLVYPIISVLIFTIIRTPNLDEVEFTLGANFATAGGFGSNQVSTILGLGVFVIAVAILLNYRISGYKWLDGILLGLFTIQGLLTFSRGGMIGGFIAIFVVMFYLTKLSVKERMALRIPNFKKFILPVGILLFIVMMAANLITGGMLLLRYMGETQGTLTGSAEKNLNKITTNRSDIFMEDVDLFLDHSMLGVGVGASTYMRDEYKGYAPHVELSRLIAEHGLLGLIIFSLFIVVYFLNKGYAPESISKGILIALFLLGFLATFHSATRTYITPLLMGISCVNIGTMAKRKKTNRKKGNAKGNSIAVNRFKLQTADTEENLPA</sequence>
<feature type="transmembrane region" description="Helical" evidence="5">
    <location>
        <begin position="294"/>
        <end position="319"/>
    </location>
</feature>
<feature type="transmembrane region" description="Helical" evidence="5">
    <location>
        <begin position="61"/>
        <end position="79"/>
    </location>
</feature>
<feature type="transmembrane region" description="Helical" evidence="5">
    <location>
        <begin position="211"/>
        <end position="232"/>
    </location>
</feature>
<feature type="transmembrane region" description="Helical" evidence="5">
    <location>
        <begin position="85"/>
        <end position="105"/>
    </location>
</feature>
<dbReference type="STRING" id="237018.SAMN04489723_10726"/>
<name>A0A1I1A1F0_9BACT</name>
<evidence type="ECO:0000256" key="4">
    <source>
        <dbReference type="ARBA" id="ARBA00023136"/>
    </source>
</evidence>
<dbReference type="Proteomes" id="UP000198790">
    <property type="component" value="Unassembled WGS sequence"/>
</dbReference>
<evidence type="ECO:0000256" key="3">
    <source>
        <dbReference type="ARBA" id="ARBA00022989"/>
    </source>
</evidence>
<keyword evidence="4 5" id="KW-0472">Membrane</keyword>
<feature type="transmembrane region" description="Helical" evidence="5">
    <location>
        <begin position="173"/>
        <end position="191"/>
    </location>
</feature>
<evidence type="ECO:0000256" key="2">
    <source>
        <dbReference type="ARBA" id="ARBA00022692"/>
    </source>
</evidence>
<dbReference type="Pfam" id="PF04932">
    <property type="entry name" value="Wzy_C"/>
    <property type="match status" value="1"/>
</dbReference>
<evidence type="ECO:0000313" key="8">
    <source>
        <dbReference type="Proteomes" id="UP000198790"/>
    </source>
</evidence>
<feature type="domain" description="O-antigen ligase-related" evidence="6">
    <location>
        <begin position="247"/>
        <end position="399"/>
    </location>
</feature>
<accession>A0A1I1A1F0</accession>
<proteinExistence type="predicted"/>
<feature type="transmembrane region" description="Helical" evidence="5">
    <location>
        <begin position="141"/>
        <end position="161"/>
    </location>
</feature>
<feature type="transmembrane region" description="Helical" evidence="5">
    <location>
        <begin position="112"/>
        <end position="129"/>
    </location>
</feature>
<feature type="transmembrane region" description="Helical" evidence="5">
    <location>
        <begin position="441"/>
        <end position="458"/>
    </location>
</feature>
<dbReference type="PANTHER" id="PTHR37422">
    <property type="entry name" value="TEICHURONIC ACID BIOSYNTHESIS PROTEIN TUAE"/>
    <property type="match status" value="1"/>
</dbReference>
<feature type="transmembrane region" description="Helical" evidence="5">
    <location>
        <begin position="416"/>
        <end position="435"/>
    </location>
</feature>
<reference evidence="7 8" key="1">
    <citation type="submission" date="2016-10" db="EMBL/GenBank/DDBJ databases">
        <authorList>
            <person name="de Groot N.N."/>
        </authorList>
    </citation>
    <scope>NUCLEOTIDE SEQUENCE [LARGE SCALE GENOMIC DNA]</scope>
    <source>
        <strain evidence="7 8">DSM 23399</strain>
    </source>
</reference>
<evidence type="ECO:0000313" key="7">
    <source>
        <dbReference type="EMBL" id="SFB30418.1"/>
    </source>
</evidence>
<dbReference type="OrthoDB" id="1118890at2"/>